<reference evidence="4 5" key="1">
    <citation type="journal article" date="2020" name="Int. J. Syst. Evol. Microbiol.">
        <title>Description of Erysipelothrix piscisicarius sp. nov., an emergent fish pathogen, and assessment of virulence using a tiger barb (Puntigrus tetrazona) infection model.</title>
        <authorList>
            <person name="Pomaranski E.K."/>
            <person name="Griffin M.J."/>
            <person name="Camus A.C."/>
            <person name="Armwood A.R."/>
            <person name="Shelley J."/>
            <person name="Waldbieser G.C."/>
            <person name="LaFrentz B.R."/>
            <person name="Garcia J.C."/>
            <person name="Yanong R."/>
            <person name="Soto E."/>
        </authorList>
    </citation>
    <scope>NUCLEOTIDE SEQUENCE [LARGE SCALE GENOMIC DNA]</scope>
    <source>
        <strain evidence="4 5">15TAL0474</strain>
    </source>
</reference>
<sequence>MKTLIISDIHGSIDRLNDVLNTPLPYDRILLVGDLMYHGPRNPILADYNPKAVSDRLNQLTCPIIAVRGNCDSEVDQMLCQFSIMQDYTVTEWNNLTLMVTHGHLFEPDIEGPRHGVDLFISGHTHVPVLKKIDHTTIYNPGSIALPKENHPNTYGYLDDRVLTTYTLNHDVYMQAVID</sequence>
<dbReference type="InterPro" id="IPR029052">
    <property type="entry name" value="Metallo-depent_PP-like"/>
</dbReference>
<dbReference type="Pfam" id="PF12850">
    <property type="entry name" value="Metallophos_2"/>
    <property type="match status" value="1"/>
</dbReference>
<evidence type="ECO:0000313" key="5">
    <source>
        <dbReference type="Proteomes" id="UP000278804"/>
    </source>
</evidence>
<dbReference type="NCBIfam" id="TIGR00040">
    <property type="entry name" value="yfcE"/>
    <property type="match status" value="1"/>
</dbReference>
<evidence type="ECO:0000256" key="1">
    <source>
        <dbReference type="ARBA" id="ARBA00008950"/>
    </source>
</evidence>
<organism evidence="4 5">
    <name type="scientific">Erysipelothrix piscisicarius</name>
    <dbReference type="NCBI Taxonomy" id="2485784"/>
    <lineage>
        <taxon>Bacteria</taxon>
        <taxon>Bacillati</taxon>
        <taxon>Bacillota</taxon>
        <taxon>Erysipelotrichia</taxon>
        <taxon>Erysipelotrichales</taxon>
        <taxon>Erysipelotrichaceae</taxon>
        <taxon>Erysipelothrix</taxon>
    </lineage>
</organism>
<evidence type="ECO:0000313" key="4">
    <source>
        <dbReference type="EMBL" id="AZK43542.1"/>
    </source>
</evidence>
<dbReference type="NCBIfam" id="NF006988">
    <property type="entry name" value="PRK09453.1"/>
    <property type="match status" value="1"/>
</dbReference>
<dbReference type="EMBL" id="CP034234">
    <property type="protein sequence ID" value="AZK43542.1"/>
    <property type="molecule type" value="Genomic_DNA"/>
</dbReference>
<dbReference type="CDD" id="cd00841">
    <property type="entry name" value="MPP_YfcE"/>
    <property type="match status" value="1"/>
</dbReference>
<keyword evidence="2" id="KW-0479">Metal-binding</keyword>
<dbReference type="InterPro" id="IPR024654">
    <property type="entry name" value="Calcineurin-like_PHP_lpxH"/>
</dbReference>
<comment type="similarity">
    <text evidence="1 2">Belongs to the metallophosphoesterase superfamily. YfcE family.</text>
</comment>
<dbReference type="GO" id="GO:0046872">
    <property type="term" value="F:metal ion binding"/>
    <property type="evidence" value="ECO:0007669"/>
    <property type="project" value="UniProtKB-KW"/>
</dbReference>
<dbReference type="GO" id="GO:0016787">
    <property type="term" value="F:hydrolase activity"/>
    <property type="evidence" value="ECO:0007669"/>
    <property type="project" value="UniProtKB-UniRule"/>
</dbReference>
<dbReference type="Proteomes" id="UP000278804">
    <property type="component" value="Chromosome"/>
</dbReference>
<dbReference type="RefSeq" id="WP_125163764.1">
    <property type="nucleotide sequence ID" value="NZ_CP034234.1"/>
</dbReference>
<dbReference type="KEGG" id="eri:EEI45_00845"/>
<proteinExistence type="inferred from homology"/>
<dbReference type="PANTHER" id="PTHR11124">
    <property type="entry name" value="VACUOLAR SORTING PROTEIN VPS29"/>
    <property type="match status" value="1"/>
</dbReference>
<dbReference type="EC" id="3.1.4.-" evidence="2"/>
<dbReference type="InterPro" id="IPR000979">
    <property type="entry name" value="Phosphodiesterase_MJ0936/Vps29"/>
</dbReference>
<dbReference type="AlphaFoldDB" id="A0A3S8RKV0"/>
<evidence type="ECO:0000259" key="3">
    <source>
        <dbReference type="Pfam" id="PF12850"/>
    </source>
</evidence>
<protein>
    <recommendedName>
        <fullName evidence="2">Phosphoesterase</fullName>
        <ecNumber evidence="2">3.1.4.-</ecNumber>
    </recommendedName>
</protein>
<feature type="domain" description="Calcineurin-like phosphoesterase" evidence="3">
    <location>
        <begin position="1"/>
        <end position="159"/>
    </location>
</feature>
<dbReference type="SUPFAM" id="SSF56300">
    <property type="entry name" value="Metallo-dependent phosphatases"/>
    <property type="match status" value="1"/>
</dbReference>
<dbReference type="Gene3D" id="3.60.21.10">
    <property type="match status" value="1"/>
</dbReference>
<accession>A0A3S8RKV0</accession>
<dbReference type="InterPro" id="IPR041802">
    <property type="entry name" value="MPP_YfcE"/>
</dbReference>
<evidence type="ECO:0000256" key="2">
    <source>
        <dbReference type="RuleBase" id="RU362039"/>
    </source>
</evidence>
<name>A0A3S8RKV0_9FIRM</name>
<gene>
    <name evidence="4" type="ORF">EEI45_00845</name>
</gene>
<comment type="cofactor">
    <cofactor evidence="2">
        <name>a divalent metal cation</name>
        <dbReference type="ChEBI" id="CHEBI:60240"/>
    </cofactor>
</comment>
<keyword evidence="5" id="KW-1185">Reference proteome</keyword>